<evidence type="ECO:0000259" key="2">
    <source>
        <dbReference type="PROSITE" id="PS51819"/>
    </source>
</evidence>
<proteinExistence type="predicted"/>
<dbReference type="InterPro" id="IPR051785">
    <property type="entry name" value="MMCE/EMCE_epimerase"/>
</dbReference>
<dbReference type="Pfam" id="PF00903">
    <property type="entry name" value="Glyoxalase"/>
    <property type="match status" value="1"/>
</dbReference>
<dbReference type="PANTHER" id="PTHR43048">
    <property type="entry name" value="METHYLMALONYL-COA EPIMERASE"/>
    <property type="match status" value="1"/>
</dbReference>
<feature type="domain" description="VOC" evidence="2">
    <location>
        <begin position="12"/>
        <end position="134"/>
    </location>
</feature>
<keyword evidence="4" id="KW-1185">Reference proteome</keyword>
<dbReference type="PANTHER" id="PTHR43048:SF4">
    <property type="entry name" value="RING-CLEAVING DIOXYGENASE-RELATED"/>
    <property type="match status" value="1"/>
</dbReference>
<evidence type="ECO:0000313" key="3">
    <source>
        <dbReference type="EMBL" id="NKI43839.1"/>
    </source>
</evidence>
<dbReference type="InterPro" id="IPR029068">
    <property type="entry name" value="Glyas_Bleomycin-R_OHBP_Dase"/>
</dbReference>
<dbReference type="InterPro" id="IPR037523">
    <property type="entry name" value="VOC_core"/>
</dbReference>
<reference evidence="3 4" key="1">
    <citation type="submission" date="2020-04" db="EMBL/GenBank/DDBJ databases">
        <title>Phylogenetic Diversity and Antibacterial Activity against Ralstonia solanacearum of Endophytic Actinomycete Isolated from Moss.</title>
        <authorList>
            <person name="Zhuang X."/>
        </authorList>
    </citation>
    <scope>NUCLEOTIDE SEQUENCE [LARGE SCALE GENOMIC DNA]</scope>
    <source>
        <strain evidence="3 4">LD120</strain>
    </source>
</reference>
<gene>
    <name evidence="3" type="ORF">HFV08_21810</name>
</gene>
<evidence type="ECO:0000313" key="4">
    <source>
        <dbReference type="Proteomes" id="UP000772196"/>
    </source>
</evidence>
<protein>
    <submittedName>
        <fullName evidence="3">VOC family protein</fullName>
    </submittedName>
</protein>
<dbReference type="Proteomes" id="UP000772196">
    <property type="component" value="Unassembled WGS sequence"/>
</dbReference>
<dbReference type="SUPFAM" id="SSF54593">
    <property type="entry name" value="Glyoxalase/Bleomycin resistance protein/Dihydroxybiphenyl dioxygenase"/>
    <property type="match status" value="1"/>
</dbReference>
<dbReference type="InterPro" id="IPR004360">
    <property type="entry name" value="Glyas_Fos-R_dOase_dom"/>
</dbReference>
<keyword evidence="1" id="KW-0479">Metal-binding</keyword>
<evidence type="ECO:0000256" key="1">
    <source>
        <dbReference type="ARBA" id="ARBA00022723"/>
    </source>
</evidence>
<dbReference type="Gene3D" id="3.10.180.10">
    <property type="entry name" value="2,3-Dihydroxybiphenyl 1,2-Dioxygenase, domain 1"/>
    <property type="match status" value="1"/>
</dbReference>
<name>A0ABX1H654_9ACTN</name>
<organism evidence="3 4">
    <name type="scientific">Streptomyces physcomitrii</name>
    <dbReference type="NCBI Taxonomy" id="2724184"/>
    <lineage>
        <taxon>Bacteria</taxon>
        <taxon>Bacillati</taxon>
        <taxon>Actinomycetota</taxon>
        <taxon>Actinomycetes</taxon>
        <taxon>Kitasatosporales</taxon>
        <taxon>Streptomycetaceae</taxon>
        <taxon>Streptomyces</taxon>
    </lineage>
</organism>
<dbReference type="CDD" id="cd06587">
    <property type="entry name" value="VOC"/>
    <property type="match status" value="1"/>
</dbReference>
<accession>A0ABX1H654</accession>
<dbReference type="EMBL" id="JAAWWP010000014">
    <property type="protein sequence ID" value="NKI43839.1"/>
    <property type="molecule type" value="Genomic_DNA"/>
</dbReference>
<dbReference type="PROSITE" id="PS51819">
    <property type="entry name" value="VOC"/>
    <property type="match status" value="1"/>
</dbReference>
<dbReference type="RefSeq" id="WP_168541606.1">
    <property type="nucleotide sequence ID" value="NZ_JAAWWP010000014.1"/>
</dbReference>
<comment type="caution">
    <text evidence="3">The sequence shown here is derived from an EMBL/GenBank/DDBJ whole genome shotgun (WGS) entry which is preliminary data.</text>
</comment>
<sequence length="150" mass="16158">MRRDDLPAPDTGLLVTHFLTVADVPRSRAFYTEILGGEVVLAENPCIVKLANSWILMNPGGGPTPDKPDVSLRPPTDPGTATSFLNLRVADIADCYERWSAKGAEFLTPPLDRKAELRCYLRDPDGYLIEVGQSTGLLVGILADPPAGNA</sequence>